<dbReference type="InterPro" id="IPR011453">
    <property type="entry name" value="DUF1559"/>
</dbReference>
<dbReference type="Pfam" id="PF07963">
    <property type="entry name" value="N_methyl"/>
    <property type="match status" value="1"/>
</dbReference>
<organism evidence="3 4">
    <name type="scientific">Botrimarina mediterranea</name>
    <dbReference type="NCBI Taxonomy" id="2528022"/>
    <lineage>
        <taxon>Bacteria</taxon>
        <taxon>Pseudomonadati</taxon>
        <taxon>Planctomycetota</taxon>
        <taxon>Planctomycetia</taxon>
        <taxon>Pirellulales</taxon>
        <taxon>Lacipirellulaceae</taxon>
        <taxon>Botrimarina</taxon>
    </lineage>
</organism>
<dbReference type="Gene3D" id="3.30.700.10">
    <property type="entry name" value="Glycoprotein, Type 4 Pilin"/>
    <property type="match status" value="1"/>
</dbReference>
<protein>
    <submittedName>
        <fullName evidence="3">Putative major pilin subunit</fullName>
    </submittedName>
</protein>
<dbReference type="Proteomes" id="UP000316426">
    <property type="component" value="Chromosome"/>
</dbReference>
<sequence>MRNPESRRRKRSPLGRQGFTLVELLVVIAIIGILVALLLPAVQAAREAARRSECVNKLKQMSLAAQNYAGANGEALPVGTPGQGRHGLFTYLLPYLEQQPLYDSIDLKSTNARNDPLRMQVVGAYVCPDYPEEPVITTNPSTSAIGAITTYQGNGGTFVTGGGRQELLASPSYGDLPLNGAFRWSEDGRALREVTDGTSKTFLLGEFVHIDRLPGLYSSLPGNIRPWMGSPRLASTSERVPYEFKVAVYTPNTAVDREADETPYNHLPFGSFHPGGANFAMIDGSVHFVPDSVAIDLYKACFTVDGEEVVSVGDLR</sequence>
<dbReference type="InterPro" id="IPR027558">
    <property type="entry name" value="Pre_pil_HX9DG_C"/>
</dbReference>
<dbReference type="RefSeq" id="WP_197529933.1">
    <property type="nucleotide sequence ID" value="NZ_CP036349.1"/>
</dbReference>
<keyword evidence="1" id="KW-1133">Transmembrane helix</keyword>
<accession>A0A518K2F1</accession>
<dbReference type="Pfam" id="PF07596">
    <property type="entry name" value="SBP_bac_10"/>
    <property type="match status" value="1"/>
</dbReference>
<keyword evidence="1" id="KW-0812">Transmembrane</keyword>
<evidence type="ECO:0000256" key="1">
    <source>
        <dbReference type="SAM" id="Phobius"/>
    </source>
</evidence>
<dbReference type="PROSITE" id="PS00409">
    <property type="entry name" value="PROKAR_NTER_METHYL"/>
    <property type="match status" value="1"/>
</dbReference>
<reference evidence="3 4" key="1">
    <citation type="submission" date="2019-02" db="EMBL/GenBank/DDBJ databases">
        <title>Deep-cultivation of Planctomycetes and their phenomic and genomic characterization uncovers novel biology.</title>
        <authorList>
            <person name="Wiegand S."/>
            <person name="Jogler M."/>
            <person name="Boedeker C."/>
            <person name="Pinto D."/>
            <person name="Vollmers J."/>
            <person name="Rivas-Marin E."/>
            <person name="Kohn T."/>
            <person name="Peeters S.H."/>
            <person name="Heuer A."/>
            <person name="Rast P."/>
            <person name="Oberbeckmann S."/>
            <person name="Bunk B."/>
            <person name="Jeske O."/>
            <person name="Meyerdierks A."/>
            <person name="Storesund J.E."/>
            <person name="Kallscheuer N."/>
            <person name="Luecker S."/>
            <person name="Lage O.M."/>
            <person name="Pohl T."/>
            <person name="Merkel B.J."/>
            <person name="Hornburger P."/>
            <person name="Mueller R.-W."/>
            <person name="Bruemmer F."/>
            <person name="Labrenz M."/>
            <person name="Spormann A.M."/>
            <person name="Op den Camp H."/>
            <person name="Overmann J."/>
            <person name="Amann R."/>
            <person name="Jetten M.S.M."/>
            <person name="Mascher T."/>
            <person name="Medema M.H."/>
            <person name="Devos D.P."/>
            <person name="Kaster A.-K."/>
            <person name="Ovreas L."/>
            <person name="Rohde M."/>
            <person name="Galperin M.Y."/>
            <person name="Jogler C."/>
        </authorList>
    </citation>
    <scope>NUCLEOTIDE SEQUENCE [LARGE SCALE GENOMIC DNA]</scope>
    <source>
        <strain evidence="3 4">Spa11</strain>
    </source>
</reference>
<dbReference type="InterPro" id="IPR045584">
    <property type="entry name" value="Pilin-like"/>
</dbReference>
<name>A0A518K2F1_9BACT</name>
<dbReference type="AlphaFoldDB" id="A0A518K2F1"/>
<dbReference type="KEGG" id="bmei:Spa11_01090"/>
<proteinExistence type="predicted"/>
<evidence type="ECO:0000259" key="2">
    <source>
        <dbReference type="Pfam" id="PF07596"/>
    </source>
</evidence>
<keyword evidence="4" id="KW-1185">Reference proteome</keyword>
<gene>
    <name evidence="3" type="ORF">Spa11_01090</name>
</gene>
<evidence type="ECO:0000313" key="4">
    <source>
        <dbReference type="Proteomes" id="UP000316426"/>
    </source>
</evidence>
<dbReference type="NCBIfam" id="TIGR02532">
    <property type="entry name" value="IV_pilin_GFxxxE"/>
    <property type="match status" value="1"/>
</dbReference>
<dbReference type="NCBIfam" id="TIGR04294">
    <property type="entry name" value="pre_pil_HX9DG"/>
    <property type="match status" value="1"/>
</dbReference>
<feature type="domain" description="DUF1559" evidence="2">
    <location>
        <begin position="43"/>
        <end position="294"/>
    </location>
</feature>
<dbReference type="SUPFAM" id="SSF54523">
    <property type="entry name" value="Pili subunits"/>
    <property type="match status" value="1"/>
</dbReference>
<feature type="transmembrane region" description="Helical" evidence="1">
    <location>
        <begin position="21"/>
        <end position="42"/>
    </location>
</feature>
<dbReference type="InterPro" id="IPR012902">
    <property type="entry name" value="N_methyl_site"/>
</dbReference>
<dbReference type="PANTHER" id="PTHR30093:SF2">
    <property type="entry name" value="TYPE II SECRETION SYSTEM PROTEIN H"/>
    <property type="match status" value="1"/>
</dbReference>
<dbReference type="EMBL" id="CP036349">
    <property type="protein sequence ID" value="QDV71940.1"/>
    <property type="molecule type" value="Genomic_DNA"/>
</dbReference>
<evidence type="ECO:0000313" key="3">
    <source>
        <dbReference type="EMBL" id="QDV71940.1"/>
    </source>
</evidence>
<keyword evidence="1" id="KW-0472">Membrane</keyword>
<dbReference type="PANTHER" id="PTHR30093">
    <property type="entry name" value="GENERAL SECRETION PATHWAY PROTEIN G"/>
    <property type="match status" value="1"/>
</dbReference>